<dbReference type="EMBL" id="CP102290">
    <property type="protein sequence ID" value="UWP59660.1"/>
    <property type="molecule type" value="Genomic_DNA"/>
</dbReference>
<feature type="transmembrane region" description="Helical" evidence="7">
    <location>
        <begin position="1143"/>
        <end position="1165"/>
    </location>
</feature>
<feature type="transmembrane region" description="Helical" evidence="7">
    <location>
        <begin position="1048"/>
        <end position="1068"/>
    </location>
</feature>
<dbReference type="InterPro" id="IPR025857">
    <property type="entry name" value="MacB_PCD"/>
</dbReference>
<organism evidence="10 11">
    <name type="scientific">Ruminococcus gauvreauii</name>
    <dbReference type="NCBI Taxonomy" id="438033"/>
    <lineage>
        <taxon>Bacteria</taxon>
        <taxon>Bacillati</taxon>
        <taxon>Bacillota</taxon>
        <taxon>Clostridia</taxon>
        <taxon>Eubacteriales</taxon>
        <taxon>Oscillospiraceae</taxon>
        <taxon>Ruminococcus</taxon>
    </lineage>
</organism>
<evidence type="ECO:0000259" key="9">
    <source>
        <dbReference type="Pfam" id="PF12704"/>
    </source>
</evidence>
<dbReference type="RefSeq" id="WP_028528354.1">
    <property type="nucleotide sequence ID" value="NZ_CABLBR010000010.1"/>
</dbReference>
<feature type="region of interest" description="Disordered" evidence="6">
    <location>
        <begin position="492"/>
        <end position="543"/>
    </location>
</feature>
<comment type="subcellular location">
    <subcellularLocation>
        <location evidence="1">Cell membrane</location>
        <topology evidence="1">Multi-pass membrane protein</topology>
    </subcellularLocation>
</comment>
<evidence type="ECO:0000256" key="1">
    <source>
        <dbReference type="ARBA" id="ARBA00004651"/>
    </source>
</evidence>
<name>A0ABY5VID5_9FIRM</name>
<dbReference type="Proteomes" id="UP001060164">
    <property type="component" value="Chromosome"/>
</dbReference>
<reference evidence="10" key="1">
    <citation type="journal article" date="2022" name="Cell">
        <title>Design, construction, and in vivo augmentation of a complex gut microbiome.</title>
        <authorList>
            <person name="Cheng A.G."/>
            <person name="Ho P.Y."/>
            <person name="Aranda-Diaz A."/>
            <person name="Jain S."/>
            <person name="Yu F.B."/>
            <person name="Meng X."/>
            <person name="Wang M."/>
            <person name="Iakiviak M."/>
            <person name="Nagashima K."/>
            <person name="Zhao A."/>
            <person name="Murugkar P."/>
            <person name="Patil A."/>
            <person name="Atabakhsh K."/>
            <person name="Weakley A."/>
            <person name="Yan J."/>
            <person name="Brumbaugh A.R."/>
            <person name="Higginbottom S."/>
            <person name="Dimas A."/>
            <person name="Shiver A.L."/>
            <person name="Deutschbauer A."/>
            <person name="Neff N."/>
            <person name="Sonnenburg J.L."/>
            <person name="Huang K.C."/>
            <person name="Fischbach M.A."/>
        </authorList>
    </citation>
    <scope>NUCLEOTIDE SEQUENCE</scope>
    <source>
        <strain evidence="10">DSM 19829</strain>
    </source>
</reference>
<dbReference type="PANTHER" id="PTHR30287">
    <property type="entry name" value="MEMBRANE COMPONENT OF PREDICTED ABC SUPERFAMILY METABOLITE UPTAKE TRANSPORTER"/>
    <property type="match status" value="1"/>
</dbReference>
<evidence type="ECO:0000256" key="3">
    <source>
        <dbReference type="ARBA" id="ARBA00022692"/>
    </source>
</evidence>
<protein>
    <submittedName>
        <fullName evidence="10">FtsX-like permease family protein</fullName>
    </submittedName>
</protein>
<sequence>MKKHMLRKDFLMEIKKSKNRFLSILIIVALGVAFFAGIRASGPDMKLSADAYYDAQKLMDIRVLGTLGMTEEDVGAIRSLPGIRRVVPSYSSDVFMNGKDSQYVVKLMSLTEGMNETEVLSGRLPESSGEVLLDANMREKYGYEIGDKIKVTAGADTDLEDILQTDTLTVCGFGNSPFYLSLERGTSSLGSGVVEGFGVILPEDFSMEAYSELYVETDGTKDLLCYSDEYGDAVEPVMDKIEAIEDERCDARYSSLQEDGRQEIDDARAEITDARQQLEDARQKLDDADQKLADADQKLQEKQTELEDGKREIDENEEKLADGRQQLEDGYGQLNDGVEEYNRSVDEYIEKEAEFFDQEQLLSEQEAEFYAQEEELNRNQEQFVQNEETLKKNTAELEDGKNKLAEAKAALEEQDAAFSAQEKQLEEALQNPALTPEERTYLEEQMQALAGLRNELEAARGKLAAQETDLEDNEKTLEAGWNELEAARQQLAAGRQQLEEGRRQLEEGRKQLESGRQQLDAGAQELDNAREEIESNKVTLADHEQELLDGGRQLADAKQEYEDGAEKLQEAQDTLTEKETELADAKQEYEDEKAKADKEIADAEQKIADGEKELDDMEVPSWYVLDRNSIQTYVEYEQDAERIEAIGTVFPVIFFLVAALICLTTMTRMVEEGRQQIGTLKALGYQKGAIMMKYIMYAFLATLFGSAIGVVFGQKFLPVVIIRAYAILYDTLPEVLNPLHTGYTVTSALLAVLCTTAATLGACYNELREVPAQLMRPEAPKAGKRILLERLAVVWNHLSFTQKSTMRNLFRYKKRFLMTVFGIGGCMGLLLVGFGLKDSIMAIGDRQFGEVRIFSGTLAMEDDAAQDQMNTVMNAVQADSRITDTMRARESSVDVGYGRTEKSAYQVVVEQKEKLKDFILLKNRITGETYQLTDDGVVITEKLAKLLGVKAGDTIYLKDDDGKHMEAAVTAVTENYFFHYVYMTSAYYEKLYGEPADIQELFFKTREGTEEEEDEIQKDYMDMDGVASVTFTSSTSERIADMLKSMDTVIYVLVISAGLLAFVVLYNLNNINISERKRELATLKVLGFYEMEVSGYVFRENIWLTLFGCILGVGFGMILHRYVILTAEIDMMMFGRSIKPLSYLYSIVLTWIFSFFVNVVMHFRLKRINMVESLKSIE</sequence>
<dbReference type="InterPro" id="IPR003838">
    <property type="entry name" value="ABC3_permease_C"/>
</dbReference>
<dbReference type="Pfam" id="PF02687">
    <property type="entry name" value="FtsX"/>
    <property type="match status" value="2"/>
</dbReference>
<dbReference type="Gene3D" id="1.10.287.1490">
    <property type="match status" value="2"/>
</dbReference>
<feature type="transmembrane region" description="Helical" evidence="7">
    <location>
        <begin position="695"/>
        <end position="728"/>
    </location>
</feature>
<keyword evidence="4 7" id="KW-1133">Transmembrane helix</keyword>
<evidence type="ECO:0000256" key="6">
    <source>
        <dbReference type="SAM" id="MobiDB-lite"/>
    </source>
</evidence>
<gene>
    <name evidence="10" type="ORF">NQ502_00940</name>
</gene>
<evidence type="ECO:0000313" key="11">
    <source>
        <dbReference type="Proteomes" id="UP001060164"/>
    </source>
</evidence>
<keyword evidence="11" id="KW-1185">Reference proteome</keyword>
<feature type="compositionally biased region" description="Basic and acidic residues" evidence="6">
    <location>
        <begin position="527"/>
        <end position="543"/>
    </location>
</feature>
<evidence type="ECO:0000256" key="4">
    <source>
        <dbReference type="ARBA" id="ARBA00022989"/>
    </source>
</evidence>
<feature type="compositionally biased region" description="Basic and acidic residues" evidence="6">
    <location>
        <begin position="497"/>
        <end position="513"/>
    </location>
</feature>
<feature type="domain" description="MacB-like periplasmic core" evidence="9">
    <location>
        <begin position="25"/>
        <end position="219"/>
    </location>
</feature>
<feature type="transmembrane region" description="Helical" evidence="7">
    <location>
        <begin position="645"/>
        <end position="666"/>
    </location>
</feature>
<feature type="region of interest" description="Disordered" evidence="6">
    <location>
        <begin position="297"/>
        <end position="317"/>
    </location>
</feature>
<feature type="domain" description="ABC3 transporter permease C-terminal" evidence="8">
    <location>
        <begin position="649"/>
        <end position="758"/>
    </location>
</feature>
<keyword evidence="2" id="KW-1003">Cell membrane</keyword>
<dbReference type="InterPro" id="IPR038766">
    <property type="entry name" value="Membrane_comp_ABC_pdt"/>
</dbReference>
<dbReference type="PANTHER" id="PTHR30287:SF1">
    <property type="entry name" value="INNER MEMBRANE PROTEIN"/>
    <property type="match status" value="1"/>
</dbReference>
<evidence type="ECO:0000313" key="10">
    <source>
        <dbReference type="EMBL" id="UWP59660.1"/>
    </source>
</evidence>
<feature type="domain" description="ABC3 transporter permease C-terminal" evidence="8">
    <location>
        <begin position="1052"/>
        <end position="1169"/>
    </location>
</feature>
<feature type="region of interest" description="Disordered" evidence="6">
    <location>
        <begin position="557"/>
        <end position="582"/>
    </location>
</feature>
<dbReference type="Pfam" id="PF12704">
    <property type="entry name" value="MacB_PCD"/>
    <property type="match status" value="1"/>
</dbReference>
<accession>A0ABY5VID5</accession>
<feature type="transmembrane region" description="Helical" evidence="7">
    <location>
        <begin position="748"/>
        <end position="767"/>
    </location>
</feature>
<keyword evidence="3 7" id="KW-0812">Transmembrane</keyword>
<evidence type="ECO:0000256" key="2">
    <source>
        <dbReference type="ARBA" id="ARBA00022475"/>
    </source>
</evidence>
<evidence type="ECO:0000259" key="8">
    <source>
        <dbReference type="Pfam" id="PF02687"/>
    </source>
</evidence>
<proteinExistence type="predicted"/>
<evidence type="ECO:0000256" key="5">
    <source>
        <dbReference type="ARBA" id="ARBA00023136"/>
    </source>
</evidence>
<evidence type="ECO:0000256" key="7">
    <source>
        <dbReference type="SAM" id="Phobius"/>
    </source>
</evidence>
<feature type="transmembrane region" description="Helical" evidence="7">
    <location>
        <begin position="816"/>
        <end position="836"/>
    </location>
</feature>
<keyword evidence="5 7" id="KW-0472">Membrane</keyword>
<feature type="transmembrane region" description="Helical" evidence="7">
    <location>
        <begin position="1101"/>
        <end position="1123"/>
    </location>
</feature>